<evidence type="ECO:0008006" key="3">
    <source>
        <dbReference type="Google" id="ProtNLM"/>
    </source>
</evidence>
<comment type="caution">
    <text evidence="1">The sequence shown here is derived from an EMBL/GenBank/DDBJ whole genome shotgun (WGS) entry which is preliminary data.</text>
</comment>
<sequence>MLSSCQACNVQVTDGLFIKCTKKLCEKVYDLKCLGITQEEFVSFSEKYTQKWVCPECICSKPKPIRYDSDTPVRSTPELNIFTPNPNVNTRRGSRLKMMDKAFVDCDCDSTLLAEFRSFKSEVFTRLDAQAEVIKHLQEICFSTKTELEKLRINMRVFQDKFTRKDLSLNNTQILENTDSGFQYLNTGNHKNLPTNFAEVSINTNKQNNSTRVTNMCEATKTVDENMTVIDSKSVSQPRQIVSSLELNNNSNNKNEEEKNNKDIKWTTIRKKRGSSITKNVKKGKNAELVEIQGIEKKILQSKD</sequence>
<reference evidence="1" key="1">
    <citation type="submission" date="2022-03" db="EMBL/GenBank/DDBJ databases">
        <authorList>
            <person name="Tunstrom K."/>
        </authorList>
    </citation>
    <scope>NUCLEOTIDE SEQUENCE</scope>
</reference>
<evidence type="ECO:0000313" key="1">
    <source>
        <dbReference type="EMBL" id="CAH2097906.1"/>
    </source>
</evidence>
<name>A0AAU9UE85_EUPED</name>
<dbReference type="EMBL" id="CAKOGL010000018">
    <property type="protein sequence ID" value="CAH2097906.1"/>
    <property type="molecule type" value="Genomic_DNA"/>
</dbReference>
<accession>A0AAU9UE85</accession>
<dbReference type="AlphaFoldDB" id="A0AAU9UE85"/>
<gene>
    <name evidence="1" type="ORF">EEDITHA_LOCUS13075</name>
</gene>
<proteinExistence type="predicted"/>
<dbReference type="Proteomes" id="UP001153954">
    <property type="component" value="Unassembled WGS sequence"/>
</dbReference>
<keyword evidence="2" id="KW-1185">Reference proteome</keyword>
<protein>
    <recommendedName>
        <fullName evidence="3">Zinc finger PHD-type domain-containing protein</fullName>
    </recommendedName>
</protein>
<evidence type="ECO:0000313" key="2">
    <source>
        <dbReference type="Proteomes" id="UP001153954"/>
    </source>
</evidence>
<dbReference type="SUPFAM" id="SSF57903">
    <property type="entry name" value="FYVE/PHD zinc finger"/>
    <property type="match status" value="1"/>
</dbReference>
<dbReference type="Gene3D" id="3.30.40.10">
    <property type="entry name" value="Zinc/RING finger domain, C3HC4 (zinc finger)"/>
    <property type="match status" value="1"/>
</dbReference>
<dbReference type="InterPro" id="IPR013083">
    <property type="entry name" value="Znf_RING/FYVE/PHD"/>
</dbReference>
<dbReference type="InterPro" id="IPR011011">
    <property type="entry name" value="Znf_FYVE_PHD"/>
</dbReference>
<organism evidence="1 2">
    <name type="scientific">Euphydryas editha</name>
    <name type="common">Edith's checkerspot</name>
    <dbReference type="NCBI Taxonomy" id="104508"/>
    <lineage>
        <taxon>Eukaryota</taxon>
        <taxon>Metazoa</taxon>
        <taxon>Ecdysozoa</taxon>
        <taxon>Arthropoda</taxon>
        <taxon>Hexapoda</taxon>
        <taxon>Insecta</taxon>
        <taxon>Pterygota</taxon>
        <taxon>Neoptera</taxon>
        <taxon>Endopterygota</taxon>
        <taxon>Lepidoptera</taxon>
        <taxon>Glossata</taxon>
        <taxon>Ditrysia</taxon>
        <taxon>Papilionoidea</taxon>
        <taxon>Nymphalidae</taxon>
        <taxon>Nymphalinae</taxon>
        <taxon>Euphydryas</taxon>
    </lineage>
</organism>